<name>A0A538SEV1_UNCEI</name>
<feature type="transmembrane region" description="Helical" evidence="1">
    <location>
        <begin position="74"/>
        <end position="93"/>
    </location>
</feature>
<dbReference type="Proteomes" id="UP000316292">
    <property type="component" value="Unassembled WGS sequence"/>
</dbReference>
<dbReference type="InterPro" id="IPR025962">
    <property type="entry name" value="SdpI/YhfL"/>
</dbReference>
<comment type="caution">
    <text evidence="3">The sequence shown here is derived from an EMBL/GenBank/DDBJ whole genome shotgun (WGS) entry which is preliminary data.</text>
</comment>
<evidence type="ECO:0000259" key="2">
    <source>
        <dbReference type="Pfam" id="PF07853"/>
    </source>
</evidence>
<feature type="transmembrane region" description="Helical" evidence="1">
    <location>
        <begin position="33"/>
        <end position="53"/>
    </location>
</feature>
<keyword evidence="1" id="KW-1133">Transmembrane helix</keyword>
<keyword evidence="1" id="KW-0472">Membrane</keyword>
<dbReference type="Pfam" id="PF13630">
    <property type="entry name" value="SdpI"/>
    <property type="match status" value="1"/>
</dbReference>
<feature type="transmembrane region" description="Helical" evidence="1">
    <location>
        <begin position="113"/>
        <end position="133"/>
    </location>
</feature>
<feature type="transmembrane region" description="Helical" evidence="1">
    <location>
        <begin position="211"/>
        <end position="234"/>
    </location>
</feature>
<reference evidence="3 4" key="1">
    <citation type="journal article" date="2019" name="Nat. Microbiol.">
        <title>Mediterranean grassland soil C-N compound turnover is dependent on rainfall and depth, and is mediated by genomically divergent microorganisms.</title>
        <authorList>
            <person name="Diamond S."/>
            <person name="Andeer P.F."/>
            <person name="Li Z."/>
            <person name="Crits-Christoph A."/>
            <person name="Burstein D."/>
            <person name="Anantharaman K."/>
            <person name="Lane K.R."/>
            <person name="Thomas B.C."/>
            <person name="Pan C."/>
            <person name="Northen T.R."/>
            <person name="Banfield J.F."/>
        </authorList>
    </citation>
    <scope>NUCLEOTIDE SEQUENCE [LARGE SCALE GENOMIC DNA]</scope>
    <source>
        <strain evidence="3">WS_1</strain>
    </source>
</reference>
<protein>
    <submittedName>
        <fullName evidence="3">DUF1648 domain-containing protein</fullName>
    </submittedName>
</protein>
<dbReference type="Pfam" id="PF07853">
    <property type="entry name" value="DUF1648"/>
    <property type="match status" value="1"/>
</dbReference>
<accession>A0A538SEV1</accession>
<evidence type="ECO:0000313" key="3">
    <source>
        <dbReference type="EMBL" id="TMQ49905.1"/>
    </source>
</evidence>
<dbReference type="PIRSF" id="PIRSF038959">
    <property type="entry name" value="SdpI"/>
    <property type="match status" value="1"/>
</dbReference>
<sequence length="250" mass="28100">MTIATGAFLGSTWRAGCADQRSGFMRFTWRTEWPLWMLLAGMFVLAALTWPSAPDRIPMHWGVDGQVNGYGGKLEGLLLIPLVALILYLFFLALPKLDPLHANYARFAGAYTLFRFSILLFLALIYLLIHLWIRGYRAPVNMVIPILVGVLFLILARVLGRVRPNWFVGIRTPWTLSSKLAWTKTHRVAQWVFTILGLGLILSGILRSIALLIGVIAATAVGTFGMIFYSYVVWRDDPERIPPSVTLHTD</sequence>
<dbReference type="GO" id="GO:0009636">
    <property type="term" value="P:response to toxic substance"/>
    <property type="evidence" value="ECO:0007669"/>
    <property type="project" value="TreeGrafter"/>
</dbReference>
<dbReference type="AlphaFoldDB" id="A0A538SEV1"/>
<feature type="domain" description="DUF1648" evidence="2">
    <location>
        <begin position="38"/>
        <end position="84"/>
    </location>
</feature>
<feature type="transmembrane region" description="Helical" evidence="1">
    <location>
        <begin position="188"/>
        <end position="206"/>
    </location>
</feature>
<dbReference type="InterPro" id="IPR026272">
    <property type="entry name" value="SdpI"/>
</dbReference>
<gene>
    <name evidence="3" type="ORF">E6K71_03780</name>
</gene>
<evidence type="ECO:0000313" key="4">
    <source>
        <dbReference type="Proteomes" id="UP000316292"/>
    </source>
</evidence>
<dbReference type="EMBL" id="VBOR01000048">
    <property type="protein sequence ID" value="TMQ49905.1"/>
    <property type="molecule type" value="Genomic_DNA"/>
</dbReference>
<dbReference type="PANTHER" id="PTHR37810:SF5">
    <property type="entry name" value="IMMUNITY PROTEIN SDPI"/>
    <property type="match status" value="1"/>
</dbReference>
<proteinExistence type="predicted"/>
<evidence type="ECO:0000256" key="1">
    <source>
        <dbReference type="SAM" id="Phobius"/>
    </source>
</evidence>
<dbReference type="InterPro" id="IPR012867">
    <property type="entry name" value="DUF1648"/>
</dbReference>
<feature type="transmembrane region" description="Helical" evidence="1">
    <location>
        <begin position="140"/>
        <end position="159"/>
    </location>
</feature>
<organism evidence="3 4">
    <name type="scientific">Eiseniibacteriota bacterium</name>
    <dbReference type="NCBI Taxonomy" id="2212470"/>
    <lineage>
        <taxon>Bacteria</taxon>
        <taxon>Candidatus Eiseniibacteriota</taxon>
    </lineage>
</organism>
<keyword evidence="1" id="KW-0812">Transmembrane</keyword>
<dbReference type="PANTHER" id="PTHR37810">
    <property type="entry name" value="IMMUNITY PROTEIN SDPI"/>
    <property type="match status" value="1"/>
</dbReference>